<dbReference type="KEGG" id="cvn:111125165"/>
<sequence length="578" mass="66656">MKLRVLYLNCRNQVGYINYLNGSWCRLRVAHMSSIQPKKADVIDLTAEDEPSRTPPQPSTSSKENHVNCETSFLDSKPVLSAQGSSQKVKIEENWQTDAMFRPLAPFKHAKEVVVRHFKRVNKPVKTLEEGPLAPGSRQNVEAVSQMGMNESVSPVKRSRSEPSFEEKGTGTSNRSREWELTPFGRMYEERGHQGLPFSLMSYNVLAQELLVDNKYLYRNHPTQVLDWDYRKKKLLEEFSAHQPDILCLQEVQHSHLEDFYIPQLKVLGYECEYLQRTRGKVDGCATFYKKDKFRLEEARQVHYYQEGSSLTNRDNVGLILRLSPNSGQQGFCVANTHLLYNPKRGDIKLLQLVKLMAELDHMVPNFQSNPVILCGDFNARPHSFMYKFISQGYLRYHGLQLEDISAQRHGGGRKFLDIGLIPSNLTISDQCRYLEDHHVEMLRRSPVLRGQFHSYQSSPYHHFHYPQVSQNSGFLWHKFHMVSTYKHFIERTGEPEVTTQSNAADSSVVDYVFYSVDGRESKSRRGNFNNRNVIEGRIKLLGRLGLLSQREIKSAGNLPNFQNPSDHMPLLVKFLLT</sequence>
<feature type="region of interest" description="Disordered" evidence="1">
    <location>
        <begin position="148"/>
        <end position="176"/>
    </location>
</feature>
<dbReference type="PANTHER" id="PTHR12121:SF34">
    <property type="entry name" value="PROTEIN ANGEL"/>
    <property type="match status" value="1"/>
</dbReference>
<dbReference type="SUPFAM" id="SSF56219">
    <property type="entry name" value="DNase I-like"/>
    <property type="match status" value="1"/>
</dbReference>
<dbReference type="InterPro" id="IPR050410">
    <property type="entry name" value="CCR4/nocturin_mRNA_transcr"/>
</dbReference>
<dbReference type="RefSeq" id="XP_022324406.1">
    <property type="nucleotide sequence ID" value="XM_022468698.1"/>
</dbReference>
<dbReference type="AlphaFoldDB" id="A0A8B8DBT1"/>
<organism evidence="3 4">
    <name type="scientific">Crassostrea virginica</name>
    <name type="common">Eastern oyster</name>
    <dbReference type="NCBI Taxonomy" id="6565"/>
    <lineage>
        <taxon>Eukaryota</taxon>
        <taxon>Metazoa</taxon>
        <taxon>Spiralia</taxon>
        <taxon>Lophotrochozoa</taxon>
        <taxon>Mollusca</taxon>
        <taxon>Bivalvia</taxon>
        <taxon>Autobranchia</taxon>
        <taxon>Pteriomorphia</taxon>
        <taxon>Ostreida</taxon>
        <taxon>Ostreoidea</taxon>
        <taxon>Ostreidae</taxon>
        <taxon>Crassostrea</taxon>
    </lineage>
</organism>
<evidence type="ECO:0000259" key="2">
    <source>
        <dbReference type="Pfam" id="PF03372"/>
    </source>
</evidence>
<gene>
    <name evidence="4" type="primary">LOC111125165</name>
</gene>
<dbReference type="Gene3D" id="3.60.10.10">
    <property type="entry name" value="Endonuclease/exonuclease/phosphatase"/>
    <property type="match status" value="1"/>
</dbReference>
<feature type="compositionally biased region" description="Basic and acidic residues" evidence="1">
    <location>
        <begin position="159"/>
        <end position="176"/>
    </location>
</feature>
<feature type="domain" description="Endonuclease/exonuclease/phosphatase" evidence="2">
    <location>
        <begin position="201"/>
        <end position="568"/>
    </location>
</feature>
<dbReference type="GeneID" id="111125165"/>
<dbReference type="Proteomes" id="UP000694844">
    <property type="component" value="Chromosome 3"/>
</dbReference>
<accession>A0A8B8DBT1</accession>
<name>A0A8B8DBT1_CRAVI</name>
<dbReference type="PANTHER" id="PTHR12121">
    <property type="entry name" value="CARBON CATABOLITE REPRESSOR PROTEIN 4"/>
    <property type="match status" value="1"/>
</dbReference>
<keyword evidence="3" id="KW-1185">Reference proteome</keyword>
<dbReference type="InterPro" id="IPR036691">
    <property type="entry name" value="Endo/exonu/phosph_ase_sf"/>
</dbReference>
<proteinExistence type="predicted"/>
<evidence type="ECO:0000313" key="3">
    <source>
        <dbReference type="Proteomes" id="UP000694844"/>
    </source>
</evidence>
<dbReference type="Pfam" id="PF03372">
    <property type="entry name" value="Exo_endo_phos"/>
    <property type="match status" value="1"/>
</dbReference>
<evidence type="ECO:0000256" key="1">
    <source>
        <dbReference type="SAM" id="MobiDB-lite"/>
    </source>
</evidence>
<dbReference type="OrthoDB" id="10253982at2759"/>
<evidence type="ECO:0000313" key="4">
    <source>
        <dbReference type="RefSeq" id="XP_022324406.1"/>
    </source>
</evidence>
<dbReference type="InterPro" id="IPR005135">
    <property type="entry name" value="Endo/exonuclease/phosphatase"/>
</dbReference>
<dbReference type="GO" id="GO:0000175">
    <property type="term" value="F:3'-5'-RNA exonuclease activity"/>
    <property type="evidence" value="ECO:0007669"/>
    <property type="project" value="TreeGrafter"/>
</dbReference>
<reference evidence="4" key="1">
    <citation type="submission" date="2025-08" db="UniProtKB">
        <authorList>
            <consortium name="RefSeq"/>
        </authorList>
    </citation>
    <scope>IDENTIFICATION</scope>
    <source>
        <tissue evidence="4">Whole sample</tissue>
    </source>
</reference>
<protein>
    <submittedName>
        <fullName evidence="4">Protein angel homolog 2-like isoform X1</fullName>
    </submittedName>
</protein>